<evidence type="ECO:0008006" key="5">
    <source>
        <dbReference type="Google" id="ProtNLM"/>
    </source>
</evidence>
<dbReference type="Proteomes" id="UP000002019">
    <property type="component" value="Chromosome"/>
</dbReference>
<organism evidence="3 4">
    <name type="scientific">Cloacimonas acidaminovorans (strain Evry)</name>
    <dbReference type="NCBI Taxonomy" id="459349"/>
    <lineage>
        <taxon>Bacteria</taxon>
        <taxon>Pseudomonadati</taxon>
        <taxon>Candidatus Cloacimonadota</taxon>
        <taxon>Candidatus Cloacimonadia</taxon>
        <taxon>Candidatus Cloacimonadales</taxon>
        <taxon>Candidatus Cloacimonadaceae</taxon>
        <taxon>Candidatus Cloacimonas</taxon>
    </lineage>
</organism>
<dbReference type="STRING" id="459349.CLOAM0329"/>
<keyword evidence="2" id="KW-1133">Transmembrane helix</keyword>
<evidence type="ECO:0000256" key="1">
    <source>
        <dbReference type="SAM" id="MobiDB-lite"/>
    </source>
</evidence>
<proteinExistence type="predicted"/>
<evidence type="ECO:0000313" key="3">
    <source>
        <dbReference type="EMBL" id="CAO80234.1"/>
    </source>
</evidence>
<protein>
    <recommendedName>
        <fullName evidence="5">Cell division protein FtsX</fullName>
    </recommendedName>
</protein>
<name>B0VEZ9_CLOAI</name>
<evidence type="ECO:0000256" key="2">
    <source>
        <dbReference type="SAM" id="Phobius"/>
    </source>
</evidence>
<feature type="transmembrane region" description="Helical" evidence="2">
    <location>
        <begin position="231"/>
        <end position="255"/>
    </location>
</feature>
<dbReference type="RefSeq" id="WP_015424095.1">
    <property type="nucleotide sequence ID" value="NC_020449.1"/>
</dbReference>
<gene>
    <name evidence="3" type="ordered locus">CLOAM0329</name>
</gene>
<dbReference type="EMBL" id="CU466930">
    <property type="protein sequence ID" value="CAO80234.1"/>
    <property type="molecule type" value="Genomic_DNA"/>
</dbReference>
<keyword evidence="2" id="KW-0472">Membrane</keyword>
<evidence type="ECO:0000313" key="4">
    <source>
        <dbReference type="Proteomes" id="UP000002019"/>
    </source>
</evidence>
<keyword evidence="4" id="KW-1185">Reference proteome</keyword>
<accession>B0VEZ9</accession>
<reference evidence="3 4" key="1">
    <citation type="journal article" date="2008" name="J. Bacteriol.">
        <title>'Candidatus Cloacamonas acidaminovorans': genome sequence reconstruction provides a first glimpse of a new bacterial division.</title>
        <authorList>
            <person name="Pelletier E."/>
            <person name="Kreimeyer A."/>
            <person name="Bocs S."/>
            <person name="Rouy Z."/>
            <person name="Gyapay G."/>
            <person name="Chouari R."/>
            <person name="Riviere D."/>
            <person name="Ganesan A."/>
            <person name="Daegelen P."/>
            <person name="Sghir A."/>
            <person name="Cohen G.N."/>
            <person name="Medigue C."/>
            <person name="Weissenbach J."/>
            <person name="Le Paslier D."/>
        </authorList>
    </citation>
    <scope>NUCLEOTIDE SEQUENCE [LARGE SCALE GENOMIC DNA]</scope>
    <source>
        <strain evidence="4">Evry</strain>
    </source>
</reference>
<dbReference type="KEGG" id="caci:CLOAM0329"/>
<feature type="transmembrane region" description="Helical" evidence="2">
    <location>
        <begin position="205"/>
        <end position="225"/>
    </location>
</feature>
<dbReference type="HOGENOM" id="CLU_952179_0_0_0"/>
<feature type="transmembrane region" description="Helical" evidence="2">
    <location>
        <begin position="149"/>
        <end position="170"/>
    </location>
</feature>
<dbReference type="AlphaFoldDB" id="B0VEZ9"/>
<keyword evidence="2" id="KW-0812">Transmembrane</keyword>
<sequence>MKTRFFLILLTLIILFGAWLYLSYNLGTNEKDKLEKLANLPIYAYVADTTKVAPILTELKTVPGIKNVVHETALQAATELIQSYGLPLNEEMIKDYILPDIITINLQPNRVSISNKPVIIDILRSHIPETDIDSQSSAYSLIIQELSHLGLYNIVFNVFIAVLILLIFVFSRTALELNTLLHYKGIKYSALEKIRHQRQGLQHTLLMLIVPLPLCLLAYFAYVYFKPLPQVIPYWVFLVQAGTVILGTMINYFILHSFEQQVALQENPIEVITPPEMESNGNKEQENDTPFA</sequence>
<feature type="region of interest" description="Disordered" evidence="1">
    <location>
        <begin position="273"/>
        <end position="292"/>
    </location>
</feature>